<dbReference type="Gene3D" id="3.60.10.10">
    <property type="entry name" value="Endonuclease/exonuclease/phosphatase"/>
    <property type="match status" value="1"/>
</dbReference>
<dbReference type="SUPFAM" id="SSF56219">
    <property type="entry name" value="DNase I-like"/>
    <property type="match status" value="1"/>
</dbReference>
<dbReference type="Pfam" id="PF03372">
    <property type="entry name" value="Exo_endo_phos"/>
    <property type="match status" value="1"/>
</dbReference>
<evidence type="ECO:0000313" key="3">
    <source>
        <dbReference type="Proteomes" id="UP000319483"/>
    </source>
</evidence>
<feature type="domain" description="Endonuclease/exonuclease/phosphatase" evidence="1">
    <location>
        <begin position="29"/>
        <end position="267"/>
    </location>
</feature>
<dbReference type="InterPro" id="IPR051916">
    <property type="entry name" value="GPI-anchor_lipid_remodeler"/>
</dbReference>
<name>A0A556SC96_9GAMM</name>
<proteinExistence type="predicted"/>
<dbReference type="Proteomes" id="UP000319483">
    <property type="component" value="Unassembled WGS sequence"/>
</dbReference>
<sequence>MFIKSIFVTFIVLLECISNIASAELIKIMSFNIHHSEQHDGTISIASIADKIITERADIIVLQEVDDKTKRTNNVDQLAQIAKLANLKYYKFGAFFDYDGGQYGMGIISRYPIIDSYNIPLPDGPEPRTSLMTTVNINGKKLNVIGVHLYRSLEERILQAQAIVDYVKSSTLPLIVTGDFNTTPSNSSPTKYVNSTIDHGKDNTLMQYLTSHWTRLEKIGNKVSFPSGNMWDDDGEGQVEIDHTFIKNLDINSVKAHYLIKGIVSDHRPLITEISW</sequence>
<dbReference type="GO" id="GO:0016020">
    <property type="term" value="C:membrane"/>
    <property type="evidence" value="ECO:0007669"/>
    <property type="project" value="GOC"/>
</dbReference>
<dbReference type="PANTHER" id="PTHR14859">
    <property type="entry name" value="CALCOFLUOR WHITE HYPERSENSITIVE PROTEIN PRECURSOR"/>
    <property type="match status" value="1"/>
</dbReference>
<dbReference type="PANTHER" id="PTHR14859:SF15">
    <property type="entry name" value="ENDONUCLEASE_EXONUCLEASE_PHOSPHATASE DOMAIN-CONTAINING PROTEIN"/>
    <property type="match status" value="1"/>
</dbReference>
<evidence type="ECO:0000259" key="1">
    <source>
        <dbReference type="Pfam" id="PF03372"/>
    </source>
</evidence>
<comment type="caution">
    <text evidence="2">The sequence shown here is derived from an EMBL/GenBank/DDBJ whole genome shotgun (WGS) entry which is preliminary data.</text>
</comment>
<dbReference type="AlphaFoldDB" id="A0A556SC96"/>
<dbReference type="GO" id="GO:0006506">
    <property type="term" value="P:GPI anchor biosynthetic process"/>
    <property type="evidence" value="ECO:0007669"/>
    <property type="project" value="TreeGrafter"/>
</dbReference>
<evidence type="ECO:0000313" key="2">
    <source>
        <dbReference type="EMBL" id="TSJ98761.1"/>
    </source>
</evidence>
<accession>A0A556SC96</accession>
<protein>
    <recommendedName>
        <fullName evidence="1">Endonuclease/exonuclease/phosphatase domain-containing protein</fullName>
    </recommendedName>
</protein>
<dbReference type="EMBL" id="VMHM01000009">
    <property type="protein sequence ID" value="TSJ98761.1"/>
    <property type="molecule type" value="Genomic_DNA"/>
</dbReference>
<reference evidence="2 3" key="1">
    <citation type="submission" date="2019-07" db="EMBL/GenBank/DDBJ databases">
        <title>Gilliamella genomes.</title>
        <authorList>
            <person name="Zheng H."/>
        </authorList>
    </citation>
    <scope>NUCLEOTIDE SEQUENCE [LARGE SCALE GENOMIC DNA]</scope>
    <source>
        <strain evidence="2 3">W8127</strain>
    </source>
</reference>
<dbReference type="RefSeq" id="WP_144092016.1">
    <property type="nucleotide sequence ID" value="NZ_VMHM01000009.1"/>
</dbReference>
<dbReference type="InterPro" id="IPR036691">
    <property type="entry name" value="Endo/exonu/phosph_ase_sf"/>
</dbReference>
<organism evidence="2 3">
    <name type="scientific">Gilliamella apicola</name>
    <dbReference type="NCBI Taxonomy" id="1196095"/>
    <lineage>
        <taxon>Bacteria</taxon>
        <taxon>Pseudomonadati</taxon>
        <taxon>Pseudomonadota</taxon>
        <taxon>Gammaproteobacteria</taxon>
        <taxon>Orbales</taxon>
        <taxon>Orbaceae</taxon>
        <taxon>Gilliamella</taxon>
    </lineage>
</organism>
<dbReference type="InterPro" id="IPR005135">
    <property type="entry name" value="Endo/exonuclease/phosphatase"/>
</dbReference>
<dbReference type="GO" id="GO:0003824">
    <property type="term" value="F:catalytic activity"/>
    <property type="evidence" value="ECO:0007669"/>
    <property type="project" value="InterPro"/>
</dbReference>
<gene>
    <name evidence="2" type="ORF">FPQ15_07845</name>
</gene>